<evidence type="ECO:0000313" key="1">
    <source>
        <dbReference type="EMBL" id="KJH72508.1"/>
    </source>
</evidence>
<reference evidence="1 2" key="1">
    <citation type="submission" date="2015-02" db="EMBL/GenBank/DDBJ databases">
        <title>Draft genome of a novel marine cyanobacterium (Chroococcales) isolated from South Atlantic Ocean.</title>
        <authorList>
            <person name="Rigonato J."/>
            <person name="Alvarenga D.O."/>
            <person name="Branco L.H."/>
            <person name="Varani A.M."/>
            <person name="Brandini F.P."/>
            <person name="Fiore M.F."/>
        </authorList>
    </citation>
    <scope>NUCLEOTIDE SEQUENCE [LARGE SCALE GENOMIC DNA]</scope>
    <source>
        <strain evidence="1 2">CENA595</strain>
    </source>
</reference>
<gene>
    <name evidence="1" type="ORF">UH38_07045</name>
</gene>
<accession>A0A0D8ZUQ4</accession>
<sequence length="288" mass="32691">MLNCSRRGVSALFTITGENISRLESLRSEYPKATNVILALAESYTAVGNTEKALQLYQSIPEQTEEIQQLYLSVLVNSDRYQEVLNLLPESIDKLSPVLSGWRGVASDRLGQKAIARDFLEKAWHEGQRNIQFLLPLARLWAEEGDPIQAGAAYQILQETADNQFTWEDYALMARVANLGGFGDLSDEQKVDYYERCVTKAGADLLKLPISSEILKDRLELWQALNNIERLLNSYADWLHWLANAGRIDDLEQELGQIRSLAVEKRISWQQHSQFLEGLKPLIALNKK</sequence>
<protein>
    <recommendedName>
        <fullName evidence="3">Tetratricopeptide repeat protein</fullName>
    </recommendedName>
</protein>
<comment type="caution">
    <text evidence="1">The sequence shown here is derived from an EMBL/GenBank/DDBJ whole genome shotgun (WGS) entry which is preliminary data.</text>
</comment>
<dbReference type="SUPFAM" id="SSF48452">
    <property type="entry name" value="TPR-like"/>
    <property type="match status" value="1"/>
</dbReference>
<dbReference type="OrthoDB" id="571715at2"/>
<keyword evidence="2" id="KW-1185">Reference proteome</keyword>
<evidence type="ECO:0008006" key="3">
    <source>
        <dbReference type="Google" id="ProtNLM"/>
    </source>
</evidence>
<organism evidence="1 2">
    <name type="scientific">Aliterella atlantica CENA595</name>
    <dbReference type="NCBI Taxonomy" id="1618023"/>
    <lineage>
        <taxon>Bacteria</taxon>
        <taxon>Bacillati</taxon>
        <taxon>Cyanobacteriota</taxon>
        <taxon>Cyanophyceae</taxon>
        <taxon>Chroococcidiopsidales</taxon>
        <taxon>Aliterellaceae</taxon>
        <taxon>Aliterella</taxon>
    </lineage>
</organism>
<dbReference type="AlphaFoldDB" id="A0A0D8ZUQ4"/>
<dbReference type="Proteomes" id="UP000032452">
    <property type="component" value="Unassembled WGS sequence"/>
</dbReference>
<proteinExistence type="predicted"/>
<dbReference type="InterPro" id="IPR011990">
    <property type="entry name" value="TPR-like_helical_dom_sf"/>
</dbReference>
<evidence type="ECO:0000313" key="2">
    <source>
        <dbReference type="Proteomes" id="UP000032452"/>
    </source>
</evidence>
<dbReference type="Gene3D" id="1.25.40.10">
    <property type="entry name" value="Tetratricopeptide repeat domain"/>
    <property type="match status" value="1"/>
</dbReference>
<name>A0A0D8ZUQ4_9CYAN</name>
<dbReference type="STRING" id="1618023.UH38_07045"/>
<dbReference type="EMBL" id="JYON01000005">
    <property type="protein sequence ID" value="KJH72508.1"/>
    <property type="molecule type" value="Genomic_DNA"/>
</dbReference>
<dbReference type="RefSeq" id="WP_045053929.1">
    <property type="nucleotide sequence ID" value="NZ_CAWMDP010000032.1"/>
</dbReference>